<comment type="caution">
    <text evidence="3">The sequence shown here is derived from an EMBL/GenBank/DDBJ whole genome shotgun (WGS) entry which is preliminary data.</text>
</comment>
<keyword evidence="1" id="KW-0808">Transferase</keyword>
<dbReference type="CDD" id="cd16936">
    <property type="entry name" value="HATPase_RsbW-like"/>
    <property type="match status" value="1"/>
</dbReference>
<keyword evidence="3" id="KW-0547">Nucleotide-binding</keyword>
<keyword evidence="4" id="KW-1185">Reference proteome</keyword>
<dbReference type="EMBL" id="JBGMEI010000005">
    <property type="protein sequence ID" value="MFO3665431.1"/>
    <property type="molecule type" value="Genomic_DNA"/>
</dbReference>
<dbReference type="SUPFAM" id="SSF55874">
    <property type="entry name" value="ATPase domain of HSP90 chaperone/DNA topoisomerase II/histidine kinase"/>
    <property type="match status" value="1"/>
</dbReference>
<evidence type="ECO:0000313" key="4">
    <source>
        <dbReference type="Proteomes" id="UP001637996"/>
    </source>
</evidence>
<organism evidence="3 4">
    <name type="scientific">Anaerococcus martiniensis</name>
    <dbReference type="NCBI Taxonomy" id="3115615"/>
    <lineage>
        <taxon>Bacteria</taxon>
        <taxon>Bacillati</taxon>
        <taxon>Bacillota</taxon>
        <taxon>Tissierellia</taxon>
        <taxon>Tissierellales</taxon>
        <taxon>Peptoniphilaceae</taxon>
        <taxon>Anaerococcus</taxon>
    </lineage>
</organism>
<evidence type="ECO:0000313" key="3">
    <source>
        <dbReference type="EMBL" id="MFO3665431.1"/>
    </source>
</evidence>
<gene>
    <name evidence="3" type="ORF">ACCQ41_04150</name>
</gene>
<keyword evidence="3" id="KW-0067">ATP-binding</keyword>
<dbReference type="Gene3D" id="3.30.565.10">
    <property type="entry name" value="Histidine kinase-like ATPase, C-terminal domain"/>
    <property type="match status" value="1"/>
</dbReference>
<name>A0ABW9M9K9_9FIRM</name>
<dbReference type="GO" id="GO:0005524">
    <property type="term" value="F:ATP binding"/>
    <property type="evidence" value="ECO:0007669"/>
    <property type="project" value="UniProtKB-KW"/>
</dbReference>
<dbReference type="InterPro" id="IPR050267">
    <property type="entry name" value="Anti-sigma-factor_SerPK"/>
</dbReference>
<keyword evidence="1" id="KW-0418">Kinase</keyword>
<dbReference type="InterPro" id="IPR003594">
    <property type="entry name" value="HATPase_dom"/>
</dbReference>
<dbReference type="PANTHER" id="PTHR35526">
    <property type="entry name" value="ANTI-SIGMA-F FACTOR RSBW-RELATED"/>
    <property type="match status" value="1"/>
</dbReference>
<dbReference type="PANTHER" id="PTHR35526:SF3">
    <property type="entry name" value="ANTI-SIGMA-F FACTOR RSBW"/>
    <property type="match status" value="1"/>
</dbReference>
<dbReference type="InterPro" id="IPR036890">
    <property type="entry name" value="HATPase_C_sf"/>
</dbReference>
<feature type="domain" description="Histidine kinase/HSP90-like ATPase" evidence="2">
    <location>
        <begin position="10"/>
        <end position="113"/>
    </location>
</feature>
<dbReference type="RefSeq" id="WP_262122892.1">
    <property type="nucleotide sequence ID" value="NZ_JBGMEI010000005.1"/>
</dbReference>
<reference evidence="3 4" key="1">
    <citation type="journal article" date="2025" name="Anaerobe">
        <title>Description of Anaerococcus kampingiae sp. nov., Anaerococcus groningensis sp. nov., Anaerococcus martiniensis sp. nov., and Anaerococcus cruorum sp. nov., isolated from human clinical specimens.</title>
        <authorList>
            <person name="Boiten K.E."/>
            <person name="Meijer J."/>
            <person name="van Wezel E.M."/>
            <person name="Veloo A.C.M."/>
        </authorList>
    </citation>
    <scope>NUCLEOTIDE SEQUENCE [LARGE SCALE GENOMIC DNA]</scope>
    <source>
        <strain evidence="3 4">ENR0831</strain>
    </source>
</reference>
<dbReference type="Proteomes" id="UP001637996">
    <property type="component" value="Unassembled WGS sequence"/>
</dbReference>
<sequence length="133" mass="15680">MEIIRNLIHSDLRLIKEFRDDIISFLKKENYDDDIIFKIRLVLDELITNSYKHGNGKNYEKLIDIIMLLDRDYCMIKVKDEGEGIDYTKDRDMLADHGRGIQLVYNLCDNIIVKDNTIVAFLLLDEQKVSQNI</sequence>
<evidence type="ECO:0000259" key="2">
    <source>
        <dbReference type="Pfam" id="PF13581"/>
    </source>
</evidence>
<protein>
    <submittedName>
        <fullName evidence="3">ATP-binding protein</fullName>
    </submittedName>
</protein>
<evidence type="ECO:0000256" key="1">
    <source>
        <dbReference type="ARBA" id="ARBA00022527"/>
    </source>
</evidence>
<keyword evidence="1" id="KW-0723">Serine/threonine-protein kinase</keyword>
<accession>A0ABW9M9K9</accession>
<dbReference type="Pfam" id="PF13581">
    <property type="entry name" value="HATPase_c_2"/>
    <property type="match status" value="1"/>
</dbReference>
<proteinExistence type="predicted"/>